<protein>
    <submittedName>
        <fullName evidence="1">Uncharacterized protein</fullName>
    </submittedName>
</protein>
<accession>A0A078AL83</accession>
<evidence type="ECO:0000313" key="2">
    <source>
        <dbReference type="Proteomes" id="UP000039865"/>
    </source>
</evidence>
<sequence length="285" mass="33868">MKGDYLKSTELQKYLHQEQKHRKEPFNLEKEHKNRQILLAKNKYEILDNSTYQDNYFYRTIDATQHKFKSASITNTPRNIQKYALTTSPKTVSSSQILQSLNLNPEEITKVKTHMHRDSSHQERFGQLKEEAFADRLLLKNPQYPKYQLPFRGTSQYQQKYNEEQLRASSRSRQIGELKRLEDLILGKAQNPTFHSDHFHTINQKGWMTERINKNLPTIQPKVEKFDERKKYVQIQIEQSQPFIQQLPGRMPSKLINSTQRLDFNQKNNYDCKKKSDLHLMLGTI</sequence>
<dbReference type="AlphaFoldDB" id="A0A078AL83"/>
<dbReference type="Proteomes" id="UP000039865">
    <property type="component" value="Unassembled WGS sequence"/>
</dbReference>
<reference evidence="1 2" key="1">
    <citation type="submission" date="2014-06" db="EMBL/GenBank/DDBJ databases">
        <authorList>
            <person name="Swart Estienne"/>
        </authorList>
    </citation>
    <scope>NUCLEOTIDE SEQUENCE [LARGE SCALE GENOMIC DNA]</scope>
    <source>
        <strain evidence="1 2">130c</strain>
    </source>
</reference>
<name>A0A078AL83_STYLE</name>
<evidence type="ECO:0000313" key="1">
    <source>
        <dbReference type="EMBL" id="CDW81623.1"/>
    </source>
</evidence>
<dbReference type="InParanoid" id="A0A078AL83"/>
<dbReference type="EMBL" id="CCKQ01010125">
    <property type="protein sequence ID" value="CDW81623.1"/>
    <property type="molecule type" value="Genomic_DNA"/>
</dbReference>
<keyword evidence="2" id="KW-1185">Reference proteome</keyword>
<organism evidence="1 2">
    <name type="scientific">Stylonychia lemnae</name>
    <name type="common">Ciliate</name>
    <dbReference type="NCBI Taxonomy" id="5949"/>
    <lineage>
        <taxon>Eukaryota</taxon>
        <taxon>Sar</taxon>
        <taxon>Alveolata</taxon>
        <taxon>Ciliophora</taxon>
        <taxon>Intramacronucleata</taxon>
        <taxon>Spirotrichea</taxon>
        <taxon>Stichotrichia</taxon>
        <taxon>Sporadotrichida</taxon>
        <taxon>Oxytrichidae</taxon>
        <taxon>Stylonychinae</taxon>
        <taxon>Stylonychia</taxon>
    </lineage>
</organism>
<gene>
    <name evidence="1" type="primary">Contig6601.g7060</name>
    <name evidence="1" type="ORF">STYLEM_10646</name>
</gene>
<proteinExistence type="predicted"/>